<proteinExistence type="predicted"/>
<dbReference type="AlphaFoldDB" id="A0A2T5GRB7"/>
<comment type="caution">
    <text evidence="1">The sequence shown here is derived from an EMBL/GenBank/DDBJ whole genome shotgun (WGS) entry which is preliminary data.</text>
</comment>
<name>A0A2T5GRB7_9SPHN</name>
<dbReference type="Proteomes" id="UP000244189">
    <property type="component" value="Unassembled WGS sequence"/>
</dbReference>
<gene>
    <name evidence="1" type="ORF">C8J26_0129</name>
</gene>
<organism evidence="1 2">
    <name type="scientific">Sphingomonas aurantiaca</name>
    <dbReference type="NCBI Taxonomy" id="185949"/>
    <lineage>
        <taxon>Bacteria</taxon>
        <taxon>Pseudomonadati</taxon>
        <taxon>Pseudomonadota</taxon>
        <taxon>Alphaproteobacteria</taxon>
        <taxon>Sphingomonadales</taxon>
        <taxon>Sphingomonadaceae</taxon>
        <taxon>Sphingomonas</taxon>
    </lineage>
</organism>
<dbReference type="EMBL" id="QAOG01000001">
    <property type="protein sequence ID" value="PTQ61862.1"/>
    <property type="molecule type" value="Genomic_DNA"/>
</dbReference>
<protein>
    <submittedName>
        <fullName evidence="1">Uncharacterized protein</fullName>
    </submittedName>
</protein>
<evidence type="ECO:0000313" key="1">
    <source>
        <dbReference type="EMBL" id="PTQ61862.1"/>
    </source>
</evidence>
<keyword evidence="2" id="KW-1185">Reference proteome</keyword>
<accession>A0A2T5GRB7</accession>
<reference evidence="1 2" key="1">
    <citation type="submission" date="2018-04" db="EMBL/GenBank/DDBJ databases">
        <title>Genomic Encyclopedia of Type Strains, Phase III (KMG-III): the genomes of soil and plant-associated and newly described type strains.</title>
        <authorList>
            <person name="Whitman W."/>
        </authorList>
    </citation>
    <scope>NUCLEOTIDE SEQUENCE [LARGE SCALE GENOMIC DNA]</scope>
    <source>
        <strain evidence="1 2">MA101b</strain>
    </source>
</reference>
<sequence length="86" mass="9601">MTRFDTAAGLFGKGRLADELCITVPTLNFNINRDRGESDPNIPDVAAARRSRGEQLPAHARKLREAKLLQFAKREANRSPKPTRPC</sequence>
<evidence type="ECO:0000313" key="2">
    <source>
        <dbReference type="Proteomes" id="UP000244189"/>
    </source>
</evidence>